<dbReference type="GO" id="GO:0009252">
    <property type="term" value="P:peptidoglycan biosynthetic process"/>
    <property type="evidence" value="ECO:0007669"/>
    <property type="project" value="UniProtKB-UniRule"/>
</dbReference>
<dbReference type="GO" id="GO:0003723">
    <property type="term" value="F:RNA binding"/>
    <property type="evidence" value="ECO:0007669"/>
    <property type="project" value="UniProtKB-UniRule"/>
</dbReference>
<evidence type="ECO:0000256" key="1">
    <source>
        <dbReference type="ARBA" id="ARBA00022490"/>
    </source>
</evidence>
<dbReference type="Pfam" id="PF13083">
    <property type="entry name" value="KH_KhpA-B"/>
    <property type="match status" value="1"/>
</dbReference>
<dbReference type="PATRIC" id="fig|301148.3.peg.1824"/>
<organism evidence="4 6">
    <name type="scientific">Caldibacillus debilis</name>
    <dbReference type="NCBI Taxonomy" id="301148"/>
    <lineage>
        <taxon>Bacteria</taxon>
        <taxon>Bacillati</taxon>
        <taxon>Bacillota</taxon>
        <taxon>Bacilli</taxon>
        <taxon>Bacillales</taxon>
        <taxon>Bacillaceae</taxon>
        <taxon>Caldibacillus</taxon>
    </lineage>
</organism>
<comment type="subunit">
    <text evidence="3">Forms a complex with KhpB.</text>
</comment>
<sequence>MKKLIEAIVKPLVDFPDEVRVDVAEERDRIVYKLSVHPDDLGKVIGKNGRMAKAIRTVVYAHAAATEKKKTYLDIQ</sequence>
<keyword evidence="3" id="KW-0143">Chaperone</keyword>
<evidence type="ECO:0000313" key="6">
    <source>
        <dbReference type="Proteomes" id="UP000075683"/>
    </source>
</evidence>
<dbReference type="GO" id="GO:0008360">
    <property type="term" value="P:regulation of cell shape"/>
    <property type="evidence" value="ECO:0007669"/>
    <property type="project" value="UniProtKB-KW"/>
</dbReference>
<protein>
    <recommendedName>
        <fullName evidence="3">RNA-binding protein KhpA</fullName>
    </recommendedName>
    <alternativeName>
        <fullName evidence="3">KH-domain protein A</fullName>
    </alternativeName>
</protein>
<comment type="caution">
    <text evidence="4">The sequence shown here is derived from an EMBL/GenBank/DDBJ whole genome shotgun (WGS) entry which is preliminary data.</text>
</comment>
<reference evidence="4 6" key="1">
    <citation type="submission" date="2016-01" db="EMBL/GenBank/DDBJ databases">
        <title>Draft Genome Sequences of Seven Thermophilic Sporeformers Isolated from Foods.</title>
        <authorList>
            <person name="Berendsen E.M."/>
            <person name="Wells-Bennik M.H."/>
            <person name="Krawcyk A.O."/>
            <person name="De Jong A."/>
            <person name="Holsappel S."/>
            <person name="Eijlander R.T."/>
            <person name="Kuipers O.P."/>
        </authorList>
    </citation>
    <scope>NUCLEOTIDE SEQUENCE [LARGE SCALE GENOMIC DNA]</scope>
    <source>
        <strain evidence="4 6">B4135</strain>
    </source>
</reference>
<comment type="subcellular location">
    <subcellularLocation>
        <location evidence="3">Cytoplasm</location>
    </subcellularLocation>
</comment>
<dbReference type="GO" id="GO:0005737">
    <property type="term" value="C:cytoplasm"/>
    <property type="evidence" value="ECO:0007669"/>
    <property type="project" value="UniProtKB-SubCell"/>
</dbReference>
<dbReference type="PANTHER" id="PTHR34654:SF1">
    <property type="entry name" value="RNA-BINDING PROTEIN KHPA"/>
    <property type="match status" value="1"/>
</dbReference>
<dbReference type="AlphaFoldDB" id="A0A150LB04"/>
<proteinExistence type="inferred from homology"/>
<keyword evidence="2 3" id="KW-0694">RNA-binding</keyword>
<reference evidence="5 7" key="2">
    <citation type="submission" date="2018-03" db="EMBL/GenBank/DDBJ databases">
        <authorList>
            <person name="Keele B.F."/>
        </authorList>
    </citation>
    <scope>NUCLEOTIDE SEQUENCE [LARGE SCALE GENOMIC DNA]</scope>
    <source>
        <strain evidence="5">ZCTH4_d</strain>
    </source>
</reference>
<name>A0A150LB04_9BACI</name>
<evidence type="ECO:0000256" key="3">
    <source>
        <dbReference type="HAMAP-Rule" id="MF_00088"/>
    </source>
</evidence>
<keyword evidence="1 3" id="KW-0963">Cytoplasm</keyword>
<dbReference type="Proteomes" id="UP000257014">
    <property type="component" value="Unassembled WGS sequence"/>
</dbReference>
<evidence type="ECO:0000313" key="5">
    <source>
        <dbReference type="EMBL" id="REJ29482.1"/>
    </source>
</evidence>
<accession>A0A150LB04</accession>
<evidence type="ECO:0000313" key="4">
    <source>
        <dbReference type="EMBL" id="KYD09454.1"/>
    </source>
</evidence>
<keyword evidence="3" id="KW-0133">Cell shape</keyword>
<dbReference type="HAMAP" id="MF_00088">
    <property type="entry name" value="KhpA"/>
    <property type="match status" value="1"/>
</dbReference>
<dbReference type="SUPFAM" id="SSF54814">
    <property type="entry name" value="Prokaryotic type KH domain (KH-domain type II)"/>
    <property type="match status" value="1"/>
</dbReference>
<dbReference type="GO" id="GO:0071555">
    <property type="term" value="P:cell wall organization"/>
    <property type="evidence" value="ECO:0007669"/>
    <property type="project" value="UniProtKB-KW"/>
</dbReference>
<dbReference type="InterPro" id="IPR015946">
    <property type="entry name" value="KH_dom-like_a/b"/>
</dbReference>
<dbReference type="InterPro" id="IPR020627">
    <property type="entry name" value="KhpA"/>
</dbReference>
<dbReference type="CDD" id="cd22533">
    <property type="entry name" value="KH-II_YlqC-like"/>
    <property type="match status" value="1"/>
</dbReference>
<dbReference type="PANTHER" id="PTHR34654">
    <property type="entry name" value="UPF0109 PROTEIN SCO5592"/>
    <property type="match status" value="1"/>
</dbReference>
<keyword evidence="3" id="KW-0961">Cell wall biogenesis/degradation</keyword>
<evidence type="ECO:0000256" key="2">
    <source>
        <dbReference type="ARBA" id="ARBA00022884"/>
    </source>
</evidence>
<evidence type="ECO:0000313" key="7">
    <source>
        <dbReference type="Proteomes" id="UP000257014"/>
    </source>
</evidence>
<dbReference type="OrthoDB" id="9812389at2"/>
<dbReference type="EMBL" id="QEWE01000014">
    <property type="protein sequence ID" value="REJ29482.1"/>
    <property type="molecule type" value="Genomic_DNA"/>
</dbReference>
<comment type="function">
    <text evidence="3">A probable RNA chaperone. Forms a complex with KhpB which binds to cellular RNA and controls its expression. Plays a role in peptidoglycan (PG) homeostasis and cell length regulation.</text>
</comment>
<dbReference type="EMBL" id="LQYT01000130">
    <property type="protein sequence ID" value="KYD09454.1"/>
    <property type="molecule type" value="Genomic_DNA"/>
</dbReference>
<dbReference type="STRING" id="301148.B4135_3778"/>
<comment type="similarity">
    <text evidence="3">Belongs to the KhpA RNA-binding protein family.</text>
</comment>
<gene>
    <name evidence="3" type="primary">khpA</name>
    <name evidence="4" type="ORF">B4135_3778</name>
    <name evidence="5" type="ORF">C6P37_05955</name>
</gene>
<dbReference type="Gene3D" id="3.30.300.20">
    <property type="match status" value="1"/>
</dbReference>
<dbReference type="InterPro" id="IPR009019">
    <property type="entry name" value="KH_sf_prok-type"/>
</dbReference>
<dbReference type="Proteomes" id="UP000075683">
    <property type="component" value="Unassembled WGS sequence"/>
</dbReference>
<dbReference type="RefSeq" id="WP_020156288.1">
    <property type="nucleotide sequence ID" value="NZ_JBAIZG010000041.1"/>
</dbReference>